<dbReference type="SUPFAM" id="SSF50814">
    <property type="entry name" value="Lipocalins"/>
    <property type="match status" value="1"/>
</dbReference>
<feature type="region of interest" description="Disordered" evidence="1">
    <location>
        <begin position="71"/>
        <end position="91"/>
    </location>
</feature>
<dbReference type="EMBL" id="JBHUFL010000002">
    <property type="protein sequence ID" value="MFD1835177.1"/>
    <property type="molecule type" value="Genomic_DNA"/>
</dbReference>
<dbReference type="Proteomes" id="UP001597280">
    <property type="component" value="Unassembled WGS sequence"/>
</dbReference>
<evidence type="ECO:0000313" key="3">
    <source>
        <dbReference type="EMBL" id="MFD1835177.1"/>
    </source>
</evidence>
<feature type="domain" description="THAP4-like heme-binding" evidence="2">
    <location>
        <begin position="13"/>
        <end position="214"/>
    </location>
</feature>
<dbReference type="InterPro" id="IPR012674">
    <property type="entry name" value="Calycin"/>
</dbReference>
<comment type="caution">
    <text evidence="3">The sequence shown here is derived from an EMBL/GenBank/DDBJ whole genome shotgun (WGS) entry which is preliminary data.</text>
</comment>
<gene>
    <name evidence="3" type="ORF">ACFSDA_08805</name>
</gene>
<keyword evidence="4" id="KW-1185">Reference proteome</keyword>
<proteinExistence type="predicted"/>
<dbReference type="RefSeq" id="WP_137769911.1">
    <property type="nucleotide sequence ID" value="NZ_BAAAIS010000002.1"/>
</dbReference>
<dbReference type="InterPro" id="IPR014878">
    <property type="entry name" value="THAP4-like_heme-bd"/>
</dbReference>
<name>A0ABW4PYE4_9MICO</name>
<accession>A0ABW4PYE4</accession>
<dbReference type="Gene3D" id="2.40.128.20">
    <property type="match status" value="1"/>
</dbReference>
<protein>
    <submittedName>
        <fullName evidence="3">Heme-binding beta-barrel domain-containing protein</fullName>
    </submittedName>
</protein>
<sequence>MPITLDPSLPPSLYPLAWLVGSWQGSGAVHHGEDAADQRVEQQLRCEPREDGTLAWTSVIHVIDAPAPLPPTSAFAKEEPAAPAPSGSGQRSLLLRESGVWTVGEPLPGQDLERARTAKPGSPEATLSYALTAELDSGDDARPWAGEVRGPRIQLALAGDDGPAPAVGVSHPRLAATRMLGYVGGRLMWLWERRDESAGASDELAPYLSLELDRA</sequence>
<evidence type="ECO:0000259" key="2">
    <source>
        <dbReference type="Pfam" id="PF08768"/>
    </source>
</evidence>
<dbReference type="Pfam" id="PF08768">
    <property type="entry name" value="THAP4_heme-bd"/>
    <property type="match status" value="1"/>
</dbReference>
<organism evidence="3 4">
    <name type="scientific">Brachybacterium rhamnosum</name>
    <dbReference type="NCBI Taxonomy" id="173361"/>
    <lineage>
        <taxon>Bacteria</taxon>
        <taxon>Bacillati</taxon>
        <taxon>Actinomycetota</taxon>
        <taxon>Actinomycetes</taxon>
        <taxon>Micrococcales</taxon>
        <taxon>Dermabacteraceae</taxon>
        <taxon>Brachybacterium</taxon>
    </lineage>
</organism>
<evidence type="ECO:0000313" key="4">
    <source>
        <dbReference type="Proteomes" id="UP001597280"/>
    </source>
</evidence>
<reference evidence="4" key="1">
    <citation type="journal article" date="2019" name="Int. J. Syst. Evol. Microbiol.">
        <title>The Global Catalogue of Microorganisms (GCM) 10K type strain sequencing project: providing services to taxonomists for standard genome sequencing and annotation.</title>
        <authorList>
            <consortium name="The Broad Institute Genomics Platform"/>
            <consortium name="The Broad Institute Genome Sequencing Center for Infectious Disease"/>
            <person name="Wu L."/>
            <person name="Ma J."/>
        </authorList>
    </citation>
    <scope>NUCLEOTIDE SEQUENCE [LARGE SCALE GENOMIC DNA]</scope>
    <source>
        <strain evidence="4">JCM 11650</strain>
    </source>
</reference>
<evidence type="ECO:0000256" key="1">
    <source>
        <dbReference type="SAM" id="MobiDB-lite"/>
    </source>
</evidence>